<dbReference type="SUPFAM" id="SSF51735">
    <property type="entry name" value="NAD(P)-binding Rossmann-fold domains"/>
    <property type="match status" value="1"/>
</dbReference>
<dbReference type="Proteomes" id="UP001074446">
    <property type="component" value="Unassembled WGS sequence"/>
</dbReference>
<dbReference type="InterPro" id="IPR036291">
    <property type="entry name" value="NAD(P)-bd_dom_sf"/>
</dbReference>
<dbReference type="InterPro" id="IPR003869">
    <property type="entry name" value="Polysac_CapD-like"/>
</dbReference>
<name>A0A9E5A2E9_9EURY</name>
<protein>
    <submittedName>
        <fullName evidence="4">Polysaccharide biosynthesis protein</fullName>
    </submittedName>
</protein>
<reference evidence="4" key="1">
    <citation type="submission" date="2022-12" db="EMBL/GenBank/DDBJ databases">
        <title>Reclassification of two methanogenic archaea species isolated from the Kolyma lowland permafrost.</title>
        <authorList>
            <person name="Trubitsyn V.E."/>
            <person name="Rivkina E.M."/>
            <person name="Shcherbakova V.A."/>
        </authorList>
    </citation>
    <scope>NUCLEOTIDE SEQUENCE</scope>
    <source>
        <strain evidence="3">M2</strain>
        <strain evidence="4">MK4</strain>
    </source>
</reference>
<dbReference type="Pfam" id="PF02719">
    <property type="entry name" value="Polysacc_synt_2"/>
    <property type="match status" value="1"/>
</dbReference>
<feature type="domain" description="Polysaccharide biosynthesis protein CapD-like" evidence="2">
    <location>
        <begin position="15"/>
        <end position="295"/>
    </location>
</feature>
<organism evidence="4">
    <name type="scientific">Methanobacterium veterum</name>
    <dbReference type="NCBI Taxonomy" id="408577"/>
    <lineage>
        <taxon>Archaea</taxon>
        <taxon>Methanobacteriati</taxon>
        <taxon>Methanobacteriota</taxon>
        <taxon>Methanomada group</taxon>
        <taxon>Methanobacteria</taxon>
        <taxon>Methanobacteriales</taxon>
        <taxon>Methanobacteriaceae</taxon>
        <taxon>Methanobacterium</taxon>
    </lineage>
</organism>
<evidence type="ECO:0000313" key="4">
    <source>
        <dbReference type="EMBL" id="MCZ3373357.1"/>
    </source>
</evidence>
<dbReference type="PANTHER" id="PTHR43318">
    <property type="entry name" value="UDP-N-ACETYLGLUCOSAMINE 4,6-DEHYDRATASE"/>
    <property type="match status" value="1"/>
</dbReference>
<evidence type="ECO:0000313" key="3">
    <source>
        <dbReference type="EMBL" id="MCZ3367495.1"/>
    </source>
</evidence>
<dbReference type="Proteomes" id="UP001068021">
    <property type="component" value="Unassembled WGS sequence"/>
</dbReference>
<proteinExistence type="inferred from homology"/>
<comment type="similarity">
    <text evidence="1">Belongs to the polysaccharide synthase family.</text>
</comment>
<evidence type="ECO:0000259" key="2">
    <source>
        <dbReference type="Pfam" id="PF02719"/>
    </source>
</evidence>
<comment type="caution">
    <text evidence="4">The sequence shown here is derived from an EMBL/GenBank/DDBJ whole genome shotgun (WGS) entry which is preliminary data.</text>
</comment>
<dbReference type="RefSeq" id="WP_048082709.1">
    <property type="nucleotide sequence ID" value="NZ_JAPVER010000020.1"/>
</dbReference>
<dbReference type="EMBL" id="JAPVER010000020">
    <property type="protein sequence ID" value="MCZ3367495.1"/>
    <property type="molecule type" value="Genomic_DNA"/>
</dbReference>
<dbReference type="PANTHER" id="PTHR43318:SF2">
    <property type="entry name" value="UDP-N-ACETYLGLUCOSAMINE 4,6-DEHYDRATASE (INVERTING)"/>
    <property type="match status" value="1"/>
</dbReference>
<accession>A0A9E5A2E9</accession>
<dbReference type="AlphaFoldDB" id="A0A9E5A2E9"/>
<dbReference type="Gene3D" id="3.40.50.720">
    <property type="entry name" value="NAD(P)-binding Rossmann-like Domain"/>
    <property type="match status" value="1"/>
</dbReference>
<sequence length="331" mass="36937">MIEESFFNFYSGKTILVTGGAGSIGSEIVRNLLELDPKAIRVLDNNETGLFELEQELNSDKIRTLIGDIRDKERLMRAFEGVDIIFHAAALKHVPLCEYNPFDAVKTNVIGTQNVLDAALDQNVGKAIVISTDKTVNPVNVMGATKLLAERLTISANYYKGDKKTVFSCVRFGNVLDSRGSVVPIFKNQIKNGGPVTITDYEMTRFVMGIPQAVGLIIKAGVIAEGNEIFILKMPAVNIIDLAKAMIDELSPIYGYKPEEIKIEIIGKRLGEKLFEELMNEDELDYVMDNGDLYILNSERVLKKPEIHYNSNNALKLNKKQIKDVLKNYCI</sequence>
<gene>
    <name evidence="4" type="ORF">O3H35_11990</name>
    <name evidence="3" type="ORF">O3H54_16500</name>
</gene>
<keyword evidence="5" id="KW-1185">Reference proteome</keyword>
<dbReference type="CDD" id="cd05237">
    <property type="entry name" value="UDP_invert_4-6DH_SDR_e"/>
    <property type="match status" value="1"/>
</dbReference>
<dbReference type="InterPro" id="IPR051203">
    <property type="entry name" value="Polysaccharide_Synthase-Rel"/>
</dbReference>
<evidence type="ECO:0000256" key="1">
    <source>
        <dbReference type="ARBA" id="ARBA00007430"/>
    </source>
</evidence>
<evidence type="ECO:0000313" key="5">
    <source>
        <dbReference type="Proteomes" id="UP001068021"/>
    </source>
</evidence>
<dbReference type="EMBL" id="JAPVES010000030">
    <property type="protein sequence ID" value="MCZ3373357.1"/>
    <property type="molecule type" value="Genomic_DNA"/>
</dbReference>